<organism evidence="2 3">
    <name type="scientific">Trypanosoma brucei gambiense (strain MHOM/CI/86/DAL972)</name>
    <dbReference type="NCBI Taxonomy" id="679716"/>
    <lineage>
        <taxon>Eukaryota</taxon>
        <taxon>Discoba</taxon>
        <taxon>Euglenozoa</taxon>
        <taxon>Kinetoplastea</taxon>
        <taxon>Metakinetoplastina</taxon>
        <taxon>Trypanosomatida</taxon>
        <taxon>Trypanosomatidae</taxon>
        <taxon>Trypanosoma</taxon>
    </lineage>
</organism>
<keyword evidence="1" id="KW-0472">Membrane</keyword>
<dbReference type="EMBL" id="FN554970">
    <property type="protein sequence ID" value="CBH12058.1"/>
    <property type="molecule type" value="Genomic_DNA"/>
</dbReference>
<gene>
    <name evidence="2" type="ORF">TbgDal_VII370</name>
</gene>
<feature type="transmembrane region" description="Helical" evidence="1">
    <location>
        <begin position="75"/>
        <end position="97"/>
    </location>
</feature>
<feature type="transmembrane region" description="Helical" evidence="1">
    <location>
        <begin position="12"/>
        <end position="35"/>
    </location>
</feature>
<proteinExistence type="predicted"/>
<evidence type="ECO:0000313" key="3">
    <source>
        <dbReference type="Proteomes" id="UP000002316"/>
    </source>
</evidence>
<evidence type="ECO:0000256" key="1">
    <source>
        <dbReference type="SAM" id="Phobius"/>
    </source>
</evidence>
<name>C9ZRS2_TRYB9</name>
<sequence>MIIIKHNKKKTILTQNVFAFTITKTALFSSLLFLLSSHYCKRREIKRIKIRVGELHSPPYEPADINKNIYICMNIYIYIYIYIFINMCVNIQTSYISNATRPKAMQRRQNVQRCR</sequence>
<keyword evidence="1" id="KW-1133">Transmembrane helix</keyword>
<protein>
    <submittedName>
        <fullName evidence="2">Uncharacterized protein</fullName>
    </submittedName>
</protein>
<evidence type="ECO:0000313" key="2">
    <source>
        <dbReference type="EMBL" id="CBH12058.1"/>
    </source>
</evidence>
<dbReference type="KEGG" id="tbg:TbgDal_VII370"/>
<keyword evidence="1" id="KW-0812">Transmembrane</keyword>
<dbReference type="RefSeq" id="XP_011774341.1">
    <property type="nucleotide sequence ID" value="XM_011776039.1"/>
</dbReference>
<dbReference type="GeneID" id="23862565"/>
<accession>C9ZRS2</accession>
<dbReference type="AlphaFoldDB" id="C9ZRS2"/>
<dbReference type="Proteomes" id="UP000002316">
    <property type="component" value="Chromosome 7"/>
</dbReference>
<reference evidence="3" key="1">
    <citation type="journal article" date="2010" name="PLoS Negl. Trop. Dis.">
        <title>The genome sequence of Trypanosoma brucei gambiense, causative agent of chronic human african trypanosomiasis.</title>
        <authorList>
            <person name="Jackson A.P."/>
            <person name="Sanders M."/>
            <person name="Berry A."/>
            <person name="McQuillan J."/>
            <person name="Aslett M.A."/>
            <person name="Quail M.A."/>
            <person name="Chukualim B."/>
            <person name="Capewell P."/>
            <person name="MacLeod A."/>
            <person name="Melville S.E."/>
            <person name="Gibson W."/>
            <person name="Barry J.D."/>
            <person name="Berriman M."/>
            <person name="Hertz-Fowler C."/>
        </authorList>
    </citation>
    <scope>NUCLEOTIDE SEQUENCE [LARGE SCALE GENOMIC DNA]</scope>
    <source>
        <strain evidence="3">MHOM/CI/86/DAL972</strain>
    </source>
</reference>